<dbReference type="GO" id="GO:0005524">
    <property type="term" value="F:ATP binding"/>
    <property type="evidence" value="ECO:0007669"/>
    <property type="project" value="UniProtKB-UniRule"/>
</dbReference>
<evidence type="ECO:0000256" key="1">
    <source>
        <dbReference type="ARBA" id="ARBA00023224"/>
    </source>
</evidence>
<evidence type="ECO:0000256" key="2">
    <source>
        <dbReference type="ARBA" id="ARBA00029447"/>
    </source>
</evidence>
<organism evidence="8">
    <name type="scientific">Tepidanaerobacter syntrophicus</name>
    <dbReference type="NCBI Taxonomy" id="224999"/>
    <lineage>
        <taxon>Bacteria</taxon>
        <taxon>Bacillati</taxon>
        <taxon>Bacillota</taxon>
        <taxon>Clostridia</taxon>
        <taxon>Thermosediminibacterales</taxon>
        <taxon>Tepidanaerobacteraceae</taxon>
        <taxon>Tepidanaerobacter</taxon>
    </lineage>
</organism>
<comment type="similarity">
    <text evidence="2">Belongs to the methyl-accepting chemotaxis (MCP) protein family.</text>
</comment>
<evidence type="ECO:0000256" key="5">
    <source>
        <dbReference type="SAM" id="Coils"/>
    </source>
</evidence>
<dbReference type="PANTHER" id="PTHR32089">
    <property type="entry name" value="METHYL-ACCEPTING CHEMOTAXIS PROTEIN MCPB"/>
    <property type="match status" value="1"/>
</dbReference>
<dbReference type="Proteomes" id="UP000062160">
    <property type="component" value="Unassembled WGS sequence"/>
</dbReference>
<evidence type="ECO:0000313" key="9">
    <source>
        <dbReference type="Proteomes" id="UP000062160"/>
    </source>
</evidence>
<feature type="coiled-coil region" evidence="5">
    <location>
        <begin position="26"/>
        <end position="84"/>
    </location>
</feature>
<evidence type="ECO:0000256" key="4">
    <source>
        <dbReference type="PROSITE-ProRule" id="PRU00409"/>
    </source>
</evidence>
<dbReference type="Pfam" id="PF00015">
    <property type="entry name" value="MCPsignal"/>
    <property type="match status" value="1"/>
</dbReference>
<dbReference type="RefSeq" id="WP_059031096.1">
    <property type="nucleotide sequence ID" value="NZ_BSDW01000001.1"/>
</dbReference>
<dbReference type="Gene3D" id="1.10.287.950">
    <property type="entry name" value="Methyl-accepting chemotaxis protein"/>
    <property type="match status" value="1"/>
</dbReference>
<dbReference type="SMART" id="SM00283">
    <property type="entry name" value="MA"/>
    <property type="match status" value="1"/>
</dbReference>
<dbReference type="InterPro" id="IPR004089">
    <property type="entry name" value="MCPsignal_dom"/>
</dbReference>
<proteinExistence type="inferred from homology"/>
<dbReference type="GO" id="GO:0006935">
    <property type="term" value="P:chemotaxis"/>
    <property type="evidence" value="ECO:0007669"/>
    <property type="project" value="InterPro"/>
</dbReference>
<dbReference type="SUPFAM" id="SSF58104">
    <property type="entry name" value="Methyl-accepting chemotaxis protein (MCP) signaling domain"/>
    <property type="match status" value="1"/>
</dbReference>
<gene>
    <name evidence="8" type="ORF">TSYNT_142</name>
</gene>
<dbReference type="PANTHER" id="PTHR32089:SF112">
    <property type="entry name" value="LYSOZYME-LIKE PROTEIN-RELATED"/>
    <property type="match status" value="1"/>
</dbReference>
<dbReference type="PRINTS" id="PR00260">
    <property type="entry name" value="CHEMTRNSDUCR"/>
</dbReference>
<dbReference type="PROSITE" id="PS50111">
    <property type="entry name" value="CHEMOTAXIS_TRANSDUC_2"/>
    <property type="match status" value="1"/>
</dbReference>
<evidence type="ECO:0000256" key="3">
    <source>
        <dbReference type="PROSITE-ProRule" id="PRU00284"/>
    </source>
</evidence>
<dbReference type="Pfam" id="PF13682">
    <property type="entry name" value="CZB"/>
    <property type="match status" value="1"/>
</dbReference>
<keyword evidence="4" id="KW-0547">Nucleotide-binding</keyword>
<dbReference type="GO" id="GO:0016020">
    <property type="term" value="C:membrane"/>
    <property type="evidence" value="ECO:0007669"/>
    <property type="project" value="InterPro"/>
</dbReference>
<evidence type="ECO:0000259" key="7">
    <source>
        <dbReference type="PROSITE" id="PS50975"/>
    </source>
</evidence>
<name>A0A0U9HBU4_9FIRM</name>
<dbReference type="GO" id="GO:0004888">
    <property type="term" value="F:transmembrane signaling receptor activity"/>
    <property type="evidence" value="ECO:0007669"/>
    <property type="project" value="InterPro"/>
</dbReference>
<evidence type="ECO:0000259" key="6">
    <source>
        <dbReference type="PROSITE" id="PS50111"/>
    </source>
</evidence>
<dbReference type="GO" id="GO:0007165">
    <property type="term" value="P:signal transduction"/>
    <property type="evidence" value="ECO:0007669"/>
    <property type="project" value="UniProtKB-KW"/>
</dbReference>
<dbReference type="EMBL" id="DF976995">
    <property type="protein sequence ID" value="GAQ24058.1"/>
    <property type="molecule type" value="Genomic_DNA"/>
</dbReference>
<protein>
    <submittedName>
        <fullName evidence="8">Methyl-accepting chemotaxis protein</fullName>
    </submittedName>
</protein>
<dbReference type="InterPro" id="IPR004090">
    <property type="entry name" value="Chemotax_Me-accpt_rcpt"/>
</dbReference>
<dbReference type="Gene3D" id="1.20.120.30">
    <property type="entry name" value="Aspartate receptor, ligand-binding domain"/>
    <property type="match status" value="1"/>
</dbReference>
<keyword evidence="9" id="KW-1185">Reference proteome</keyword>
<evidence type="ECO:0000313" key="8">
    <source>
        <dbReference type="EMBL" id="GAQ24058.1"/>
    </source>
</evidence>
<feature type="domain" description="Methyl-accepting transducer" evidence="6">
    <location>
        <begin position="60"/>
        <end position="296"/>
    </location>
</feature>
<dbReference type="GO" id="GO:0046872">
    <property type="term" value="F:metal ion binding"/>
    <property type="evidence" value="ECO:0007669"/>
    <property type="project" value="InterPro"/>
</dbReference>
<dbReference type="InterPro" id="IPR011761">
    <property type="entry name" value="ATP-grasp"/>
</dbReference>
<sequence>MFFENTNKILDAIIEGKSVSTNDPRVANAAEKINKLKTIKEDARNMLLKTISLSSSLGSIEVNIKFLMDEIESIMNELNLQSENNAAFVQETTASMEEIDNAVDDNVKMMDQILNNIAQIVENNDKNMESVNLMGQVCEKVTESNNAVNETLTKLLNNLNEIGNIIAVIEQIADQTNLLALNARIEAARAGEAGRGFAVVSEEIRKLADNTKQSLDEFKGFTQEIQKDSARSLESMKTTNEVMRQIPIVTKTIKDTVEGNFSAIDNIKKEMEGFAASFEQISAAVNEITTAMNSLSQKTEEITSIIYRLDGDIKNLDSIKHSINEIDNSFIEQNKKYYQRFMESDNEITAQELVEILQNAIKQHDLWMQTLEEAINSNKLMPLQTDGDKCSFGHFYNAIVINDNDIKDLWRNVDEYHHKLHQAGQSALMAIKNKEIEAAKKYYQIAKENSQKVHQMIDKMISNLKNKTSA</sequence>
<feature type="domain" description="ATP-grasp" evidence="7">
    <location>
        <begin position="11"/>
        <end position="208"/>
    </location>
</feature>
<dbReference type="STRING" id="224999.GCA_001485475_00041"/>
<dbReference type="OrthoDB" id="9765776at2"/>
<keyword evidence="5" id="KW-0175">Coiled coil</keyword>
<keyword evidence="1 3" id="KW-0807">Transducer</keyword>
<dbReference type="InterPro" id="IPR025991">
    <property type="entry name" value="Chemoreceptor_zinc-bind_dom"/>
</dbReference>
<dbReference type="PROSITE" id="PS50975">
    <property type="entry name" value="ATP_GRASP"/>
    <property type="match status" value="1"/>
</dbReference>
<reference evidence="8" key="1">
    <citation type="journal article" date="2016" name="Genome Announc.">
        <title>Draft Genome Sequence of the Syntrophic Lactate-Degrading Bacterium Tepidanaerobacter syntrophicus JLT.</title>
        <authorList>
            <person name="Matsuura N."/>
            <person name="Ohashi A."/>
            <person name="Tourlousse D.M."/>
            <person name="Sekiguchi Y."/>
        </authorList>
    </citation>
    <scope>NUCLEOTIDE SEQUENCE [LARGE SCALE GENOMIC DNA]</scope>
    <source>
        <strain evidence="8">JL</strain>
    </source>
</reference>
<accession>A0A0U9HBU4</accession>
<keyword evidence="4" id="KW-0067">ATP-binding</keyword>
<dbReference type="AlphaFoldDB" id="A0A0U9HBU4"/>